<keyword evidence="5 9" id="KW-0808">Transferase</keyword>
<dbReference type="GO" id="GO:0003677">
    <property type="term" value="F:DNA binding"/>
    <property type="evidence" value="ECO:0007669"/>
    <property type="project" value="InterPro"/>
</dbReference>
<evidence type="ECO:0000256" key="5">
    <source>
        <dbReference type="ARBA" id="ARBA00022679"/>
    </source>
</evidence>
<dbReference type="Pfam" id="PF04997">
    <property type="entry name" value="RNA_pol_Rpb1_1"/>
    <property type="match status" value="1"/>
</dbReference>
<dbReference type="Gene3D" id="1.10.40.90">
    <property type="match status" value="1"/>
</dbReference>
<comment type="similarity">
    <text evidence="2">Belongs to the RNA polymerase beta' chain family. RpoC1 subfamily.</text>
</comment>
<dbReference type="PANTHER" id="PTHR19376:SF54">
    <property type="entry name" value="DNA-DIRECTED RNA POLYMERASE SUBUNIT BETA"/>
    <property type="match status" value="1"/>
</dbReference>
<evidence type="ECO:0000256" key="4">
    <source>
        <dbReference type="ARBA" id="ARBA00022640"/>
    </source>
</evidence>
<dbReference type="GO" id="GO:0003899">
    <property type="term" value="F:DNA-directed RNA polymerase activity"/>
    <property type="evidence" value="ECO:0007669"/>
    <property type="project" value="UniProtKB-EC"/>
</dbReference>
<dbReference type="PANTHER" id="PTHR19376">
    <property type="entry name" value="DNA-DIRECTED RNA POLYMERASE"/>
    <property type="match status" value="1"/>
</dbReference>
<evidence type="ECO:0000256" key="2">
    <source>
        <dbReference type="ARBA" id="ARBA00007207"/>
    </source>
</evidence>
<keyword evidence="10" id="KW-0175">Coiled coil</keyword>
<dbReference type="Gene3D" id="2.40.40.20">
    <property type="match status" value="1"/>
</dbReference>
<keyword evidence="7 9" id="KW-0804">Transcription</keyword>
<evidence type="ECO:0000256" key="1">
    <source>
        <dbReference type="ARBA" id="ARBA00004026"/>
    </source>
</evidence>
<evidence type="ECO:0000256" key="7">
    <source>
        <dbReference type="ARBA" id="ARBA00023163"/>
    </source>
</evidence>
<evidence type="ECO:0000313" key="12">
    <source>
        <dbReference type="EMBL" id="QGN75090.1"/>
    </source>
</evidence>
<evidence type="ECO:0000256" key="3">
    <source>
        <dbReference type="ARBA" id="ARBA00022478"/>
    </source>
</evidence>
<dbReference type="InterPro" id="IPR045867">
    <property type="entry name" value="DNA-dir_RpoC_beta_prime"/>
</dbReference>
<gene>
    <name evidence="12" type="primary">rpoC1</name>
</gene>
<name>A0A650ANT8_CHLVU</name>
<evidence type="ECO:0000256" key="10">
    <source>
        <dbReference type="SAM" id="Coils"/>
    </source>
</evidence>
<dbReference type="SMART" id="SM00663">
    <property type="entry name" value="RPOLA_N"/>
    <property type="match status" value="1"/>
</dbReference>
<dbReference type="EMBL" id="MK948102">
    <property type="protein sequence ID" value="QGN75090.1"/>
    <property type="molecule type" value="Genomic_DNA"/>
</dbReference>
<evidence type="ECO:0000259" key="11">
    <source>
        <dbReference type="SMART" id="SM00663"/>
    </source>
</evidence>
<dbReference type="InterPro" id="IPR042102">
    <property type="entry name" value="RNA_pol_Rpb1_3_sf"/>
</dbReference>
<evidence type="ECO:0000256" key="8">
    <source>
        <dbReference type="ARBA" id="ARBA00048552"/>
    </source>
</evidence>
<reference evidence="12" key="1">
    <citation type="submission" date="2019-05" db="EMBL/GenBank/DDBJ databases">
        <title>The complete chloroplast genome of Chlorella vulgaris UTEX259.</title>
        <authorList>
            <person name="Wang Y."/>
            <person name="Xu X."/>
        </authorList>
    </citation>
    <scope>NUCLEOTIDE SEQUENCE</scope>
    <source>
        <strain evidence="12">UTEX259</strain>
    </source>
</reference>
<comment type="catalytic activity">
    <reaction evidence="8 9">
        <text>RNA(n) + a ribonucleoside 5'-triphosphate = RNA(n+1) + diphosphate</text>
        <dbReference type="Rhea" id="RHEA:21248"/>
        <dbReference type="Rhea" id="RHEA-COMP:14527"/>
        <dbReference type="Rhea" id="RHEA-COMP:17342"/>
        <dbReference type="ChEBI" id="CHEBI:33019"/>
        <dbReference type="ChEBI" id="CHEBI:61557"/>
        <dbReference type="ChEBI" id="CHEBI:140395"/>
        <dbReference type="EC" id="2.7.7.6"/>
    </reaction>
</comment>
<dbReference type="InterPro" id="IPR006592">
    <property type="entry name" value="RNA_pol_N"/>
</dbReference>
<dbReference type="Gene3D" id="1.10.274.100">
    <property type="entry name" value="RNA polymerase Rpb1, domain 3"/>
    <property type="match status" value="1"/>
</dbReference>
<dbReference type="EC" id="2.7.7.6" evidence="9"/>
<dbReference type="InterPro" id="IPR044893">
    <property type="entry name" value="RNA_pol_Rpb1_clamp_domain"/>
</dbReference>
<evidence type="ECO:0000256" key="6">
    <source>
        <dbReference type="ARBA" id="ARBA00022695"/>
    </source>
</evidence>
<protein>
    <recommendedName>
        <fullName evidence="9">DNA-directed RNA polymerase subunit</fullName>
        <ecNumber evidence="9">2.7.7.6</ecNumber>
    </recommendedName>
</protein>
<evidence type="ECO:0000256" key="9">
    <source>
        <dbReference type="RuleBase" id="RU004279"/>
    </source>
</evidence>
<organism evidence="12">
    <name type="scientific">Chlorella vulgaris</name>
    <name type="common">Green alga</name>
    <dbReference type="NCBI Taxonomy" id="3077"/>
    <lineage>
        <taxon>Eukaryota</taxon>
        <taxon>Viridiplantae</taxon>
        <taxon>Chlorophyta</taxon>
        <taxon>core chlorophytes</taxon>
        <taxon>Trebouxiophyceae</taxon>
        <taxon>Chlorellales</taxon>
        <taxon>Chlorellaceae</taxon>
        <taxon>Chlorella clade</taxon>
        <taxon>Chlorella</taxon>
    </lineage>
</organism>
<proteinExistence type="inferred from homology"/>
<dbReference type="GO" id="GO:0006351">
    <property type="term" value="P:DNA-templated transcription"/>
    <property type="evidence" value="ECO:0007669"/>
    <property type="project" value="InterPro"/>
</dbReference>
<feature type="domain" description="RNA polymerase N-terminal" evidence="11">
    <location>
        <begin position="398"/>
        <end position="677"/>
    </location>
</feature>
<keyword evidence="4 12" id="KW-0934">Plastid</keyword>
<dbReference type="Pfam" id="PF00623">
    <property type="entry name" value="RNA_pol_Rpb1_2"/>
    <property type="match status" value="2"/>
</dbReference>
<sequence>MSTRKSPFFKKAEISLASPKAIEIWTERYFPNGQPINEVTSSETVNYKTLKPEPHGLFCQTIFGPVVDFTCACGKKATKLVKNKKFRGYCPKCGVERTSSRVRRYRLGLIKLKQPVAHSLYVSHRPSPLRLCLGWSTKRLQAVLKAVEFCYLPLIFTTFQSERECFSFFPKSFLLLRSQLTQKNEVFLEPRSSGFNENLSSSFFFKEKKRSKRKTGKVFPLRASPRLFHKKHQKNRPRLVFNHGVIEARLYGIAYDATWPKVEEFQEFLFYLWEQSFFYESSIPYYAFAKGVKSYKEEIPKREQSYALQTGGLALQQILSHHDSSRFEYDLIYLSKKVSMILEILKENMASLNLDYEDDQKEYKKLLSKVKKLDLLLLKWKRQRELYRDFEVGKTQPAWMILNNLPVLPPGLRPITSIGGLVVASDINSFYRKIIIRNKRMSPRNNLGIFDTTLGGSWLSWCYNLRQVQEAVDELLRTGSVDAGRPLKSLLDGLKGKKGRFRQHLLGKRVDYSGRSVIVVGPKLKLHQCGLPKEMAVELFQPFIIQQLRLQGIVFTVTAAKVLIADRKPIVWSVLGEILKTHPVLLNRAPTLHRLGIQAFLPRLVEGKAILLHPLVCPAFNADFDGDQMAVHVPLSAKTRAEALSLLWSRNQLLAPSSGQPLLLPTQDMVLGFYYLTCSLEKTLKRVDSLVSSRKLFFQSSFFLKKKNEETLKNSIPQNLYFSEFSQVKTAYDIGNLTLHTPIWVKWTSCVQTFVPERHSRLKETLLETRLTFSGQRQTLFIDTCQFFSPSFFLGKKVRFIRTTPGRIFMHWCFFEANADMSSTPTSKEKKSLEKK</sequence>
<comment type="function">
    <text evidence="1 9">DNA-dependent RNA polymerase catalyzes the transcription of DNA into RNA using the four ribonucleoside triphosphates as substrates.</text>
</comment>
<keyword evidence="6 9" id="KW-0548">Nucleotidyltransferase</keyword>
<accession>A0A650ANT8</accession>
<dbReference type="SUPFAM" id="SSF64484">
    <property type="entry name" value="beta and beta-prime subunits of DNA dependent RNA-polymerase"/>
    <property type="match status" value="1"/>
</dbReference>
<dbReference type="GO" id="GO:0000428">
    <property type="term" value="C:DNA-directed RNA polymerase complex"/>
    <property type="evidence" value="ECO:0007669"/>
    <property type="project" value="UniProtKB-KW"/>
</dbReference>
<dbReference type="Gene3D" id="4.10.860.120">
    <property type="entry name" value="RNA polymerase II, clamp domain"/>
    <property type="match status" value="1"/>
</dbReference>
<keyword evidence="3 9" id="KW-0240">DNA-directed RNA polymerase</keyword>
<geneLocation type="plastid" evidence="12"/>
<dbReference type="InterPro" id="IPR007080">
    <property type="entry name" value="RNA_pol_Rpb1_1"/>
</dbReference>
<dbReference type="InterPro" id="IPR000722">
    <property type="entry name" value="RNA_pol_asu"/>
</dbReference>
<feature type="coiled-coil region" evidence="10">
    <location>
        <begin position="342"/>
        <end position="369"/>
    </location>
</feature>
<dbReference type="AlphaFoldDB" id="A0A650ANT8"/>